<protein>
    <recommendedName>
        <fullName evidence="17">Sodium:solute symporter family protein</fullName>
    </recommendedName>
</protein>
<feature type="transmembrane region" description="Helical" evidence="14">
    <location>
        <begin position="457"/>
        <end position="479"/>
    </location>
</feature>
<keyword evidence="5 14" id="KW-0812">Transmembrane</keyword>
<dbReference type="InterPro" id="IPR001734">
    <property type="entry name" value="Na/solute_symporter"/>
</dbReference>
<evidence type="ECO:0000256" key="12">
    <source>
        <dbReference type="ARBA" id="ARBA00033708"/>
    </source>
</evidence>
<dbReference type="Pfam" id="PF00474">
    <property type="entry name" value="SSF"/>
    <property type="match status" value="1"/>
</dbReference>
<gene>
    <name evidence="15" type="ORF">HY834_19895</name>
</gene>
<dbReference type="InterPro" id="IPR038377">
    <property type="entry name" value="Na/Glc_symporter_sf"/>
</dbReference>
<keyword evidence="10 14" id="KW-0472">Membrane</keyword>
<feature type="transmembrane region" description="Helical" evidence="14">
    <location>
        <begin position="42"/>
        <end position="62"/>
    </location>
</feature>
<evidence type="ECO:0000313" key="16">
    <source>
        <dbReference type="Proteomes" id="UP000782610"/>
    </source>
</evidence>
<evidence type="ECO:0000256" key="9">
    <source>
        <dbReference type="ARBA" id="ARBA00023065"/>
    </source>
</evidence>
<dbReference type="AlphaFoldDB" id="A0A933L6Q1"/>
<feature type="transmembrane region" description="Helical" evidence="14">
    <location>
        <begin position="183"/>
        <end position="206"/>
    </location>
</feature>
<dbReference type="Proteomes" id="UP000782610">
    <property type="component" value="Unassembled WGS sequence"/>
</dbReference>
<evidence type="ECO:0000256" key="4">
    <source>
        <dbReference type="ARBA" id="ARBA00022475"/>
    </source>
</evidence>
<dbReference type="Gene3D" id="1.20.1730.10">
    <property type="entry name" value="Sodium/glucose cotransporter"/>
    <property type="match status" value="1"/>
</dbReference>
<evidence type="ECO:0008006" key="17">
    <source>
        <dbReference type="Google" id="ProtNLM"/>
    </source>
</evidence>
<dbReference type="GO" id="GO:0006814">
    <property type="term" value="P:sodium ion transport"/>
    <property type="evidence" value="ECO:0007669"/>
    <property type="project" value="UniProtKB-KW"/>
</dbReference>
<feature type="transmembrane region" description="Helical" evidence="14">
    <location>
        <begin position="121"/>
        <end position="144"/>
    </location>
</feature>
<proteinExistence type="inferred from homology"/>
<name>A0A933L6Q1_9HYPH</name>
<feature type="transmembrane region" description="Helical" evidence="14">
    <location>
        <begin position="74"/>
        <end position="94"/>
    </location>
</feature>
<evidence type="ECO:0000256" key="1">
    <source>
        <dbReference type="ARBA" id="ARBA00004651"/>
    </source>
</evidence>
<organism evidence="15 16">
    <name type="scientific">Devosia nanyangense</name>
    <dbReference type="NCBI Taxonomy" id="1228055"/>
    <lineage>
        <taxon>Bacteria</taxon>
        <taxon>Pseudomonadati</taxon>
        <taxon>Pseudomonadota</taxon>
        <taxon>Alphaproteobacteria</taxon>
        <taxon>Hyphomicrobiales</taxon>
        <taxon>Devosiaceae</taxon>
        <taxon>Devosia</taxon>
    </lineage>
</organism>
<feature type="transmembrane region" description="Helical" evidence="14">
    <location>
        <begin position="544"/>
        <end position="565"/>
    </location>
</feature>
<accession>A0A933L6Q1</accession>
<evidence type="ECO:0000256" key="6">
    <source>
        <dbReference type="ARBA" id="ARBA00022847"/>
    </source>
</evidence>
<evidence type="ECO:0000256" key="10">
    <source>
        <dbReference type="ARBA" id="ARBA00023136"/>
    </source>
</evidence>
<evidence type="ECO:0000256" key="8">
    <source>
        <dbReference type="ARBA" id="ARBA00023053"/>
    </source>
</evidence>
<feature type="transmembrane region" description="Helical" evidence="14">
    <location>
        <begin position="267"/>
        <end position="289"/>
    </location>
</feature>
<feature type="transmembrane region" description="Helical" evidence="14">
    <location>
        <begin position="6"/>
        <end position="30"/>
    </location>
</feature>
<dbReference type="GO" id="GO:0015293">
    <property type="term" value="F:symporter activity"/>
    <property type="evidence" value="ECO:0007669"/>
    <property type="project" value="UniProtKB-KW"/>
</dbReference>
<feature type="transmembrane region" description="Helical" evidence="14">
    <location>
        <begin position="491"/>
        <end position="512"/>
    </location>
</feature>
<feature type="transmembrane region" description="Helical" evidence="14">
    <location>
        <begin position="585"/>
        <end position="604"/>
    </location>
</feature>
<comment type="subcellular location">
    <subcellularLocation>
        <location evidence="1">Cell membrane</location>
        <topology evidence="1">Multi-pass membrane protein</topology>
    </subcellularLocation>
</comment>
<evidence type="ECO:0000256" key="11">
    <source>
        <dbReference type="ARBA" id="ARBA00023201"/>
    </source>
</evidence>
<dbReference type="InterPro" id="IPR050277">
    <property type="entry name" value="Sodium:Solute_Symporter"/>
</dbReference>
<evidence type="ECO:0000256" key="7">
    <source>
        <dbReference type="ARBA" id="ARBA00022989"/>
    </source>
</evidence>
<feature type="transmembrane region" description="Helical" evidence="14">
    <location>
        <begin position="423"/>
        <end position="445"/>
    </location>
</feature>
<comment type="catalytic activity">
    <reaction evidence="12">
        <text>L-proline(in) + Na(+)(in) = L-proline(out) + Na(+)(out)</text>
        <dbReference type="Rhea" id="RHEA:28967"/>
        <dbReference type="ChEBI" id="CHEBI:29101"/>
        <dbReference type="ChEBI" id="CHEBI:60039"/>
    </reaction>
</comment>
<evidence type="ECO:0000256" key="3">
    <source>
        <dbReference type="ARBA" id="ARBA00022448"/>
    </source>
</evidence>
<dbReference type="PANTHER" id="PTHR48086">
    <property type="entry name" value="SODIUM/PROLINE SYMPORTER-RELATED"/>
    <property type="match status" value="1"/>
</dbReference>
<evidence type="ECO:0000313" key="15">
    <source>
        <dbReference type="EMBL" id="MBI4924003.1"/>
    </source>
</evidence>
<feature type="transmembrane region" description="Helical" evidence="14">
    <location>
        <begin position="397"/>
        <end position="417"/>
    </location>
</feature>
<evidence type="ECO:0000256" key="13">
    <source>
        <dbReference type="RuleBase" id="RU362091"/>
    </source>
</evidence>
<feature type="transmembrane region" description="Helical" evidence="14">
    <location>
        <begin position="156"/>
        <end position="176"/>
    </location>
</feature>
<comment type="similarity">
    <text evidence="2 13">Belongs to the sodium:solute symporter (SSF) (TC 2.A.21) family.</text>
</comment>
<dbReference type="EMBL" id="JACRAF010000066">
    <property type="protein sequence ID" value="MBI4924003.1"/>
    <property type="molecule type" value="Genomic_DNA"/>
</dbReference>
<evidence type="ECO:0000256" key="5">
    <source>
        <dbReference type="ARBA" id="ARBA00022692"/>
    </source>
</evidence>
<keyword evidence="6" id="KW-0769">Symport</keyword>
<keyword evidence="3" id="KW-0813">Transport</keyword>
<keyword evidence="4" id="KW-1003">Cell membrane</keyword>
<evidence type="ECO:0000256" key="14">
    <source>
        <dbReference type="SAM" id="Phobius"/>
    </source>
</evidence>
<sequence>MSEKLIWLSVVVALYWAFCLYVGVATAAVSRDAKSFFLADRNLPAWVFVLVATGVSFSGWIFLGHPDLIAREGFPFAEAALGAVTIALAGVFVVKRQWMLSRRYGYVTPAEMLGEYFGSELLRILVVVIALCFAVPFIGLQLSVAGSIVSQLTDGLVDPIVAMWVLSGVVFVYVAFGGMKAAAYAGALQALLLAAGIAGAGALAYWKAGGFGPFVELLGTLQASNPIGAVGSAGAPMSLFEIPGVVQFTRGLGIENPVGGAWTSAMILSYCLALMGLQLSPAFSMLVFSTRSPKAFAPQQTWAAAGVMGGLLVLFPVAQAVVVSTGAAGHPAGGVVATLIASLGATAPWFSALLTVATLAAVQGIAALYASATSTMLVRDLYRRYLHPDLDVEGQRYYARIAMAMLFVVTLLVASFAPEAQALLGGLSLGFGAQLLPVFAALLWLPWITPAGAVTGLAAGMLAVIFTDRYGIALASFFGLDLPWGRWPWTIHSAGWGLAANIASSLVISLISQRSEDRTRRRPYHDFLVSHAGLPANRHTLRPVAWAAALAWFFFAVGPGAMFGNSAFGDPRGGVNTWLLGVPSLWAWQVMWWALGVLFVWFLANRMGMSTRPAERIELLPRSQRPASVASFAGSAVARRWFWILLAAGGAAIFAKWLLA</sequence>
<feature type="transmembrane region" description="Helical" evidence="14">
    <location>
        <begin position="349"/>
        <end position="377"/>
    </location>
</feature>
<dbReference type="PROSITE" id="PS50283">
    <property type="entry name" value="NA_SOLUT_SYMP_3"/>
    <property type="match status" value="1"/>
</dbReference>
<feature type="transmembrane region" description="Helical" evidence="14">
    <location>
        <begin position="641"/>
        <end position="659"/>
    </location>
</feature>
<reference evidence="15" key="1">
    <citation type="submission" date="2020-07" db="EMBL/GenBank/DDBJ databases">
        <title>Huge and variable diversity of episymbiotic CPR bacteria and DPANN archaea in groundwater ecosystems.</title>
        <authorList>
            <person name="He C.Y."/>
            <person name="Keren R."/>
            <person name="Whittaker M."/>
            <person name="Farag I.F."/>
            <person name="Doudna J."/>
            <person name="Cate J.H.D."/>
            <person name="Banfield J.F."/>
        </authorList>
    </citation>
    <scope>NUCLEOTIDE SEQUENCE</scope>
    <source>
        <strain evidence="15">NC_groundwater_1586_Pr3_B-0.1um_66_15</strain>
    </source>
</reference>
<dbReference type="GO" id="GO:0005886">
    <property type="term" value="C:plasma membrane"/>
    <property type="evidence" value="ECO:0007669"/>
    <property type="project" value="UniProtKB-SubCell"/>
</dbReference>
<evidence type="ECO:0000256" key="2">
    <source>
        <dbReference type="ARBA" id="ARBA00006434"/>
    </source>
</evidence>
<feature type="transmembrane region" description="Helical" evidence="14">
    <location>
        <begin position="301"/>
        <end position="329"/>
    </location>
</feature>
<keyword evidence="7 14" id="KW-1133">Transmembrane helix</keyword>
<keyword evidence="9" id="KW-0406">Ion transport</keyword>
<comment type="caution">
    <text evidence="15">The sequence shown here is derived from an EMBL/GenBank/DDBJ whole genome shotgun (WGS) entry which is preliminary data.</text>
</comment>
<dbReference type="PANTHER" id="PTHR48086:SF3">
    <property type="entry name" value="SODIUM_PROLINE SYMPORTER"/>
    <property type="match status" value="1"/>
</dbReference>
<keyword evidence="11" id="KW-0739">Sodium transport</keyword>
<keyword evidence="8" id="KW-0915">Sodium</keyword>